<feature type="compositionally biased region" description="Polar residues" evidence="1">
    <location>
        <begin position="66"/>
        <end position="77"/>
    </location>
</feature>
<comment type="caution">
    <text evidence="2">The sequence shown here is derived from an EMBL/GenBank/DDBJ whole genome shotgun (WGS) entry which is preliminary data.</text>
</comment>
<dbReference type="Proteomes" id="UP000572754">
    <property type="component" value="Unassembled WGS sequence"/>
</dbReference>
<proteinExistence type="predicted"/>
<evidence type="ECO:0000313" key="2">
    <source>
        <dbReference type="EMBL" id="KAF5673922.1"/>
    </source>
</evidence>
<dbReference type="EMBL" id="JAAQPE010000259">
    <property type="protein sequence ID" value="KAF5673922.1"/>
    <property type="molecule type" value="Genomic_DNA"/>
</dbReference>
<evidence type="ECO:0000313" key="3">
    <source>
        <dbReference type="Proteomes" id="UP000572754"/>
    </source>
</evidence>
<feature type="compositionally biased region" description="Basic and acidic residues" evidence="1">
    <location>
        <begin position="176"/>
        <end position="186"/>
    </location>
</feature>
<feature type="region of interest" description="Disordered" evidence="1">
    <location>
        <begin position="52"/>
        <end position="84"/>
    </location>
</feature>
<reference evidence="3" key="1">
    <citation type="journal article" date="2020" name="BMC Genomics">
        <title>Correction to: Identification and distribution of gene clusters required for synthesis of sphingolipid metabolism inhibitors in diverse species of the filamentous fungus Fusarium.</title>
        <authorList>
            <person name="Kim H.S."/>
            <person name="Lohmar J.M."/>
            <person name="Busman M."/>
            <person name="Brown D.W."/>
            <person name="Naumann T.A."/>
            <person name="Divon H.H."/>
            <person name="Lysoe E."/>
            <person name="Uhlig S."/>
            <person name="Proctor R.H."/>
        </authorList>
    </citation>
    <scope>NUCLEOTIDE SEQUENCE [LARGE SCALE GENOMIC DNA]</scope>
    <source>
        <strain evidence="3">NRRL 25331</strain>
    </source>
</reference>
<evidence type="ECO:0000256" key="1">
    <source>
        <dbReference type="SAM" id="MobiDB-lite"/>
    </source>
</evidence>
<protein>
    <submittedName>
        <fullName evidence="2">Uncharacterized protein</fullName>
    </submittedName>
</protein>
<keyword evidence="3" id="KW-1185">Reference proteome</keyword>
<dbReference type="AlphaFoldDB" id="A0A8H5WSK5"/>
<feature type="region of interest" description="Disordered" evidence="1">
    <location>
        <begin position="149"/>
        <end position="186"/>
    </location>
</feature>
<feature type="compositionally biased region" description="Basic and acidic residues" evidence="1">
    <location>
        <begin position="152"/>
        <end position="163"/>
    </location>
</feature>
<organism evidence="2 3">
    <name type="scientific">Fusarium circinatum</name>
    <name type="common">Pitch canker fungus</name>
    <name type="synonym">Gibberella circinata</name>
    <dbReference type="NCBI Taxonomy" id="48490"/>
    <lineage>
        <taxon>Eukaryota</taxon>
        <taxon>Fungi</taxon>
        <taxon>Dikarya</taxon>
        <taxon>Ascomycota</taxon>
        <taxon>Pezizomycotina</taxon>
        <taxon>Sordariomycetes</taxon>
        <taxon>Hypocreomycetidae</taxon>
        <taxon>Hypocreales</taxon>
        <taxon>Nectriaceae</taxon>
        <taxon>Fusarium</taxon>
        <taxon>Fusarium fujikuroi species complex</taxon>
    </lineage>
</organism>
<sequence>MLLFINGAAGRERIVKAWLKTLRFRSSVPWFYLLPKRLAKRELRNYSRPLDSCDEVEDGETRGDQRATSISNWNPRPTSGKHHLPIYRQRARALFDDNRLYPRHGNHFSTSAELAGTMKELKKTLAPNVERSRKRSQKWQDYWALRTLEPPEQQRDKEDDKVSIKGHVGTCPSSEVPHRDMYSITT</sequence>
<gene>
    <name evidence="2" type="ORF">FCIRC_7915</name>
</gene>
<reference evidence="2 3" key="2">
    <citation type="submission" date="2020-05" db="EMBL/GenBank/DDBJ databases">
        <title>Identification and distribution of gene clusters putatively required for synthesis of sphingolipid metabolism inhibitors in phylogenetically diverse species of the filamentous fungus Fusarium.</title>
        <authorList>
            <person name="Kim H.-S."/>
            <person name="Busman M."/>
            <person name="Brown D.W."/>
            <person name="Divon H."/>
            <person name="Uhlig S."/>
            <person name="Proctor R.H."/>
        </authorList>
    </citation>
    <scope>NUCLEOTIDE SEQUENCE [LARGE SCALE GENOMIC DNA]</scope>
    <source>
        <strain evidence="2 3">NRRL 25331</strain>
    </source>
</reference>
<name>A0A8H5WSK5_FUSCI</name>
<accession>A0A8H5WSK5</accession>